<gene>
    <name evidence="2" type="ORF">SAMN05421771_3483</name>
</gene>
<keyword evidence="1" id="KW-0812">Transmembrane</keyword>
<evidence type="ECO:0000256" key="1">
    <source>
        <dbReference type="SAM" id="Phobius"/>
    </source>
</evidence>
<evidence type="ECO:0000313" key="2">
    <source>
        <dbReference type="EMBL" id="SFS18501.1"/>
    </source>
</evidence>
<name>A0A1I6MSA7_9BACT</name>
<dbReference type="AlphaFoldDB" id="A0A1I6MSA7"/>
<keyword evidence="1" id="KW-1133">Transmembrane helix</keyword>
<keyword evidence="1" id="KW-0472">Membrane</keyword>
<protein>
    <submittedName>
        <fullName evidence="2">Uncharacterized protein</fullName>
    </submittedName>
</protein>
<dbReference type="RefSeq" id="WP_089841054.1">
    <property type="nucleotide sequence ID" value="NZ_FOZL01000001.1"/>
</dbReference>
<dbReference type="OrthoDB" id="122962at2"/>
<keyword evidence="3" id="KW-1185">Reference proteome</keyword>
<feature type="transmembrane region" description="Helical" evidence="1">
    <location>
        <begin position="62"/>
        <end position="80"/>
    </location>
</feature>
<dbReference type="STRING" id="474950.SAMN05421771_3483"/>
<accession>A0A1I6MSA7</accession>
<organism evidence="2 3">
    <name type="scientific">Granulicella pectinivorans</name>
    <dbReference type="NCBI Taxonomy" id="474950"/>
    <lineage>
        <taxon>Bacteria</taxon>
        <taxon>Pseudomonadati</taxon>
        <taxon>Acidobacteriota</taxon>
        <taxon>Terriglobia</taxon>
        <taxon>Terriglobales</taxon>
        <taxon>Acidobacteriaceae</taxon>
        <taxon>Granulicella</taxon>
    </lineage>
</organism>
<sequence>MSHPEVDPSTEQSLSIWFFVGVLMLSCGVIIFGQGIYEFSHPTVATVAGDLPANVLAKYHGAFWWGLGMTLFGGFYTVMFRPGKG</sequence>
<feature type="transmembrane region" description="Helical" evidence="1">
    <location>
        <begin position="16"/>
        <end position="37"/>
    </location>
</feature>
<evidence type="ECO:0000313" key="3">
    <source>
        <dbReference type="Proteomes" id="UP000199024"/>
    </source>
</evidence>
<dbReference type="Proteomes" id="UP000199024">
    <property type="component" value="Unassembled WGS sequence"/>
</dbReference>
<dbReference type="EMBL" id="FOZL01000001">
    <property type="protein sequence ID" value="SFS18501.1"/>
    <property type="molecule type" value="Genomic_DNA"/>
</dbReference>
<proteinExistence type="predicted"/>
<reference evidence="2 3" key="1">
    <citation type="submission" date="2016-10" db="EMBL/GenBank/DDBJ databases">
        <authorList>
            <person name="de Groot N.N."/>
        </authorList>
    </citation>
    <scope>NUCLEOTIDE SEQUENCE [LARGE SCALE GENOMIC DNA]</scope>
    <source>
        <strain evidence="2 3">DSM 21001</strain>
    </source>
</reference>